<dbReference type="PANTHER" id="PTHR21499:SF59">
    <property type="entry name" value="ASPARTOKINASE"/>
    <property type="match status" value="1"/>
</dbReference>
<dbReference type="InterPro" id="IPR036393">
    <property type="entry name" value="AceGlu_kinase-like_sf"/>
</dbReference>
<dbReference type="GO" id="GO:0009090">
    <property type="term" value="P:homoserine biosynthetic process"/>
    <property type="evidence" value="ECO:0007669"/>
    <property type="project" value="TreeGrafter"/>
</dbReference>
<keyword evidence="4" id="KW-1185">Reference proteome</keyword>
<organism evidence="3 4">
    <name type="scientific">Crepidotus variabilis</name>
    <dbReference type="NCBI Taxonomy" id="179855"/>
    <lineage>
        <taxon>Eukaryota</taxon>
        <taxon>Fungi</taxon>
        <taxon>Dikarya</taxon>
        <taxon>Basidiomycota</taxon>
        <taxon>Agaricomycotina</taxon>
        <taxon>Agaricomycetes</taxon>
        <taxon>Agaricomycetidae</taxon>
        <taxon>Agaricales</taxon>
        <taxon>Agaricineae</taxon>
        <taxon>Crepidotaceae</taxon>
        <taxon>Crepidotus</taxon>
    </lineage>
</organism>
<comment type="similarity">
    <text evidence="1">Belongs to the aspartokinase family.</text>
</comment>
<dbReference type="Proteomes" id="UP000807306">
    <property type="component" value="Unassembled WGS sequence"/>
</dbReference>
<feature type="region of interest" description="Disordered" evidence="2">
    <location>
        <begin position="273"/>
        <end position="371"/>
    </location>
</feature>
<dbReference type="PANTHER" id="PTHR21499">
    <property type="entry name" value="ASPARTATE KINASE"/>
    <property type="match status" value="1"/>
</dbReference>
<dbReference type="GO" id="GO:0004072">
    <property type="term" value="F:aspartate kinase activity"/>
    <property type="evidence" value="ECO:0007669"/>
    <property type="project" value="TreeGrafter"/>
</dbReference>
<dbReference type="EMBL" id="MU157923">
    <property type="protein sequence ID" value="KAF9523176.1"/>
    <property type="molecule type" value="Genomic_DNA"/>
</dbReference>
<accession>A0A9P6E601</accession>
<feature type="compositionally biased region" description="Polar residues" evidence="2">
    <location>
        <begin position="291"/>
        <end position="302"/>
    </location>
</feature>
<gene>
    <name evidence="3" type="ORF">CPB83DRAFT_863301</name>
</gene>
<evidence type="ECO:0000313" key="4">
    <source>
        <dbReference type="Proteomes" id="UP000807306"/>
    </source>
</evidence>
<dbReference type="Gene3D" id="3.40.1160.10">
    <property type="entry name" value="Acetylglutamate kinase-like"/>
    <property type="match status" value="1"/>
</dbReference>
<evidence type="ECO:0000256" key="1">
    <source>
        <dbReference type="ARBA" id="ARBA00010122"/>
    </source>
</evidence>
<feature type="compositionally biased region" description="Low complexity" evidence="2">
    <location>
        <begin position="312"/>
        <end position="326"/>
    </location>
</feature>
<reference evidence="3" key="1">
    <citation type="submission" date="2020-11" db="EMBL/GenBank/DDBJ databases">
        <authorList>
            <consortium name="DOE Joint Genome Institute"/>
            <person name="Ahrendt S."/>
            <person name="Riley R."/>
            <person name="Andreopoulos W."/>
            <person name="Labutti K."/>
            <person name="Pangilinan J."/>
            <person name="Ruiz-Duenas F.J."/>
            <person name="Barrasa J.M."/>
            <person name="Sanchez-Garcia M."/>
            <person name="Camarero S."/>
            <person name="Miyauchi S."/>
            <person name="Serrano A."/>
            <person name="Linde D."/>
            <person name="Babiker R."/>
            <person name="Drula E."/>
            <person name="Ayuso-Fernandez I."/>
            <person name="Pacheco R."/>
            <person name="Padilla G."/>
            <person name="Ferreira P."/>
            <person name="Barriuso J."/>
            <person name="Kellner H."/>
            <person name="Castanera R."/>
            <person name="Alfaro M."/>
            <person name="Ramirez L."/>
            <person name="Pisabarro A.G."/>
            <person name="Kuo A."/>
            <person name="Tritt A."/>
            <person name="Lipzen A."/>
            <person name="He G."/>
            <person name="Yan M."/>
            <person name="Ng V."/>
            <person name="Cullen D."/>
            <person name="Martin F."/>
            <person name="Rosso M.-N."/>
            <person name="Henrissat B."/>
            <person name="Hibbett D."/>
            <person name="Martinez A.T."/>
            <person name="Grigoriev I.V."/>
        </authorList>
    </citation>
    <scope>NUCLEOTIDE SEQUENCE</scope>
    <source>
        <strain evidence="3">CBS 506.95</strain>
    </source>
</reference>
<feature type="non-terminal residue" evidence="3">
    <location>
        <position position="540"/>
    </location>
</feature>
<name>A0A9P6E601_9AGAR</name>
<dbReference type="Gene3D" id="3.30.70.260">
    <property type="match status" value="2"/>
</dbReference>
<protein>
    <submittedName>
        <fullName evidence="3">Uncharacterized protein</fullName>
    </submittedName>
</protein>
<dbReference type="OrthoDB" id="2964738at2759"/>
<dbReference type="GO" id="GO:0005829">
    <property type="term" value="C:cytosol"/>
    <property type="evidence" value="ECO:0007669"/>
    <property type="project" value="TreeGrafter"/>
</dbReference>
<dbReference type="AlphaFoldDB" id="A0A9P6E601"/>
<sequence>MTSTQHRTAKTPRKQEPLPWVVQCFNGDLIKTSARKIGSEVIANQRSRFRTAIVCSACVKFHANPSHQLLEVLRSTNNVQDSRIPLPSVQNSWPNSNAAAADILLLEYTNIARGLSIDSILLGNLLKEVESNCKWLRWLITVSETSGKWLPKLQDITHAMNEKLSTLMLCYALVDQGFHPQIILTEEVEAAIPTDTNGKPAGDPFTNALIEKIKTAHPKIPIVTGRLSHDATQQSLSVGFATSLATLLCHGLDLPQYYMWNKSNYIVSATPCPVSPSKPVRSKPKSPRASAPNTPKLPTTSPKIREKLTGKSTASPSSSSLRSNISLKPPTPFQAPLRNQLSLPEIKPLRPRRSLPSISAPPSSVPTEPLPPLPIPSVTITNTSSVFQPPRTPKIVLRDSIFFVTITAKPDISSIGFSKGILDVLDKFQVVPESMTTSGRTHPHTCIVVDSNDWTGNVSKMFRELETYGEVIIKYGLSVITVLGDQTSSQIGYDRVVVPLSKAGVQPRMVINVDGVGDQGCSFVISTSDASRAVRALKQV</sequence>
<comment type="caution">
    <text evidence="3">The sequence shown here is derived from an EMBL/GenBank/DDBJ whole genome shotgun (WGS) entry which is preliminary data.</text>
</comment>
<evidence type="ECO:0000256" key="2">
    <source>
        <dbReference type="SAM" id="MobiDB-lite"/>
    </source>
</evidence>
<evidence type="ECO:0000313" key="3">
    <source>
        <dbReference type="EMBL" id="KAF9523176.1"/>
    </source>
</evidence>
<proteinExistence type="inferred from homology"/>
<dbReference type="GO" id="GO:0009089">
    <property type="term" value="P:lysine biosynthetic process via diaminopimelate"/>
    <property type="evidence" value="ECO:0007669"/>
    <property type="project" value="TreeGrafter"/>
</dbReference>